<reference evidence="1" key="1">
    <citation type="submission" date="2014-11" db="EMBL/GenBank/DDBJ databases">
        <authorList>
            <person name="Amaro Gonzalez C."/>
        </authorList>
    </citation>
    <scope>NUCLEOTIDE SEQUENCE</scope>
</reference>
<dbReference type="AlphaFoldDB" id="A0A0E9VX38"/>
<dbReference type="EMBL" id="GBXM01026774">
    <property type="protein sequence ID" value="JAH81803.1"/>
    <property type="molecule type" value="Transcribed_RNA"/>
</dbReference>
<evidence type="ECO:0000313" key="1">
    <source>
        <dbReference type="EMBL" id="JAH81803.1"/>
    </source>
</evidence>
<organism evidence="1">
    <name type="scientific">Anguilla anguilla</name>
    <name type="common">European freshwater eel</name>
    <name type="synonym">Muraena anguilla</name>
    <dbReference type="NCBI Taxonomy" id="7936"/>
    <lineage>
        <taxon>Eukaryota</taxon>
        <taxon>Metazoa</taxon>
        <taxon>Chordata</taxon>
        <taxon>Craniata</taxon>
        <taxon>Vertebrata</taxon>
        <taxon>Euteleostomi</taxon>
        <taxon>Actinopterygii</taxon>
        <taxon>Neopterygii</taxon>
        <taxon>Teleostei</taxon>
        <taxon>Anguilliformes</taxon>
        <taxon>Anguillidae</taxon>
        <taxon>Anguilla</taxon>
    </lineage>
</organism>
<reference evidence="1" key="2">
    <citation type="journal article" date="2015" name="Fish Shellfish Immunol.">
        <title>Early steps in the European eel (Anguilla anguilla)-Vibrio vulnificus interaction in the gills: Role of the RtxA13 toxin.</title>
        <authorList>
            <person name="Callol A."/>
            <person name="Pajuelo D."/>
            <person name="Ebbesson L."/>
            <person name="Teles M."/>
            <person name="MacKenzie S."/>
            <person name="Amaro C."/>
        </authorList>
    </citation>
    <scope>NUCLEOTIDE SEQUENCE</scope>
</reference>
<sequence length="34" mass="3965">MCEGCDRIIKPEIDMSIPQRKNLSFSFDFSPVFL</sequence>
<name>A0A0E9VX38_ANGAN</name>
<protein>
    <submittedName>
        <fullName evidence="1">Uncharacterized protein</fullName>
    </submittedName>
</protein>
<accession>A0A0E9VX38</accession>
<proteinExistence type="predicted"/>